<dbReference type="GO" id="GO:1903425">
    <property type="term" value="F:fluoride transmembrane transporter activity"/>
    <property type="evidence" value="ECO:0007669"/>
    <property type="project" value="TreeGrafter"/>
</dbReference>
<dbReference type="STRING" id="1214573.A0A0G2FC50"/>
<name>A0A0G2FC50_9PEZI</name>
<comment type="subcellular location">
    <subcellularLocation>
        <location evidence="2">Cell membrane</location>
        <topology evidence="2">Multi-pass membrane protein</topology>
    </subcellularLocation>
</comment>
<keyword evidence="12" id="KW-1185">Reference proteome</keyword>
<protein>
    <recommendedName>
        <fullName evidence="13">Chromosome condensation protein</fullName>
    </recommendedName>
</protein>
<comment type="similarity">
    <text evidence="7">Belongs to the fluoride channel Fluc/FEX (TC 1.A.43) family.</text>
</comment>
<dbReference type="GO" id="GO:0005886">
    <property type="term" value="C:plasma membrane"/>
    <property type="evidence" value="ECO:0007669"/>
    <property type="project" value="UniProtKB-SubCell"/>
</dbReference>
<feature type="compositionally biased region" description="Basic and acidic residues" evidence="9">
    <location>
        <begin position="87"/>
        <end position="108"/>
    </location>
</feature>
<comment type="catalytic activity">
    <reaction evidence="8">
        <text>fluoride(in) = fluoride(out)</text>
        <dbReference type="Rhea" id="RHEA:76159"/>
        <dbReference type="ChEBI" id="CHEBI:17051"/>
    </reaction>
    <physiologicalReaction direction="left-to-right" evidence="8">
        <dbReference type="Rhea" id="RHEA:76160"/>
    </physiologicalReaction>
</comment>
<evidence type="ECO:0000256" key="7">
    <source>
        <dbReference type="ARBA" id="ARBA00035120"/>
    </source>
</evidence>
<dbReference type="PANTHER" id="PTHR28259">
    <property type="entry name" value="FLUORIDE EXPORT PROTEIN 1-RELATED"/>
    <property type="match status" value="1"/>
</dbReference>
<evidence type="ECO:0000313" key="11">
    <source>
        <dbReference type="EMBL" id="KKY31759.1"/>
    </source>
</evidence>
<comment type="function">
    <text evidence="1">Fluoride channel required for the rapid expulsion of cytoplasmic fluoride.</text>
</comment>
<keyword evidence="5 10" id="KW-1133">Transmembrane helix</keyword>
<sequence length="510" mass="54054">MMQPSRGERHETSDRRSNGTRHLELRPTAPTQPGLDDAPRHNETGSARDLSSRSSEQHHGRPSSRSRDVPESYGNLDEIAAKGPIQNRDEQYRYKYESLEDGPSHDLEGTAGQVGSASGDDGSPTDAQDRGKPSRGVQVSRLATQIYTVSYLILFSFLGTLARLGLQWLTNYAGAPVFPSVWFNFGGSVVMGFLAEDRMLFRHEWGTPTYERQIQKARQDEDSGGGGGGGSSGGDGQPPAVDLAAAKKAHLATKKTIPLYIGLATGFCGSFTSFSSFMRDAFLAASNDLTYGGSAATATTPRNGGYSFMALLAVIITTVTASLSGLVVGAHLACALEPVTPSLPFPVTRRVADRLAVLLAWGCWAGAVVLAAVPPAGYWRGVAVFSLVLAPVGSLARFYVSLWLNGLRPAFPLGTFAANVLGTAVLGVSWDLQRVPLGGVVGCQVLQGVEDGFCGCLTTVSTWVAELAGLRRRHAWVYGGASVVVGFAIIVAVMGGLRWSDGFAALDCVH</sequence>
<dbReference type="PANTHER" id="PTHR28259:SF1">
    <property type="entry name" value="FLUORIDE EXPORT PROTEIN 1-RELATED"/>
    <property type="match status" value="1"/>
</dbReference>
<evidence type="ECO:0000256" key="1">
    <source>
        <dbReference type="ARBA" id="ARBA00002598"/>
    </source>
</evidence>
<reference evidence="11 12" key="2">
    <citation type="submission" date="2015-05" db="EMBL/GenBank/DDBJ databases">
        <authorList>
            <person name="Morales-Cruz A."/>
            <person name="Amrine K.C."/>
            <person name="Cantu D."/>
        </authorList>
    </citation>
    <scope>NUCLEOTIDE SEQUENCE [LARGE SCALE GENOMIC DNA]</scope>
    <source>
        <strain evidence="11">DA912</strain>
    </source>
</reference>
<feature type="compositionally biased region" description="Gly residues" evidence="9">
    <location>
        <begin position="224"/>
        <end position="236"/>
    </location>
</feature>
<feature type="transmembrane region" description="Helical" evidence="10">
    <location>
        <begin position="257"/>
        <end position="278"/>
    </location>
</feature>
<feature type="transmembrane region" description="Helical" evidence="10">
    <location>
        <begin position="355"/>
        <end position="373"/>
    </location>
</feature>
<evidence type="ECO:0000256" key="4">
    <source>
        <dbReference type="ARBA" id="ARBA00022692"/>
    </source>
</evidence>
<evidence type="ECO:0008006" key="13">
    <source>
        <dbReference type="Google" id="ProtNLM"/>
    </source>
</evidence>
<dbReference type="Proteomes" id="UP000034680">
    <property type="component" value="Unassembled WGS sequence"/>
</dbReference>
<dbReference type="InterPro" id="IPR003691">
    <property type="entry name" value="FluC"/>
</dbReference>
<evidence type="ECO:0000256" key="10">
    <source>
        <dbReference type="SAM" id="Phobius"/>
    </source>
</evidence>
<comment type="caution">
    <text evidence="11">The sequence shown here is derived from an EMBL/GenBank/DDBJ whole genome shotgun (WGS) entry which is preliminary data.</text>
</comment>
<feature type="region of interest" description="Disordered" evidence="9">
    <location>
        <begin position="1"/>
        <end position="136"/>
    </location>
</feature>
<evidence type="ECO:0000256" key="2">
    <source>
        <dbReference type="ARBA" id="ARBA00004651"/>
    </source>
</evidence>
<proteinExistence type="inferred from homology"/>
<feature type="transmembrane region" description="Helical" evidence="10">
    <location>
        <begin position="475"/>
        <end position="497"/>
    </location>
</feature>
<dbReference type="AlphaFoldDB" id="A0A0G2FC50"/>
<reference evidence="11 12" key="1">
    <citation type="submission" date="2015-05" db="EMBL/GenBank/DDBJ databases">
        <title>Distinctive expansion of gene families associated with plant cell wall degradation and secondary metabolism in the genomes of grapevine trunk pathogens.</title>
        <authorList>
            <person name="Lawrence D.P."/>
            <person name="Travadon R."/>
            <person name="Rolshausen P.E."/>
            <person name="Baumgartner K."/>
        </authorList>
    </citation>
    <scope>NUCLEOTIDE SEQUENCE [LARGE SCALE GENOMIC DNA]</scope>
    <source>
        <strain evidence="11">DA912</strain>
    </source>
</reference>
<evidence type="ECO:0000256" key="3">
    <source>
        <dbReference type="ARBA" id="ARBA00022475"/>
    </source>
</evidence>
<evidence type="ECO:0000256" key="8">
    <source>
        <dbReference type="ARBA" id="ARBA00035585"/>
    </source>
</evidence>
<feature type="transmembrane region" description="Helical" evidence="10">
    <location>
        <begin position="172"/>
        <end position="195"/>
    </location>
</feature>
<dbReference type="OrthoDB" id="409792at2759"/>
<dbReference type="EMBL" id="LCUC01000360">
    <property type="protein sequence ID" value="KKY31759.1"/>
    <property type="molecule type" value="Genomic_DNA"/>
</dbReference>
<organism evidence="11 12">
    <name type="scientific">Diaporthe ampelina</name>
    <dbReference type="NCBI Taxonomy" id="1214573"/>
    <lineage>
        <taxon>Eukaryota</taxon>
        <taxon>Fungi</taxon>
        <taxon>Dikarya</taxon>
        <taxon>Ascomycota</taxon>
        <taxon>Pezizomycotina</taxon>
        <taxon>Sordariomycetes</taxon>
        <taxon>Sordariomycetidae</taxon>
        <taxon>Diaporthales</taxon>
        <taxon>Diaporthaceae</taxon>
        <taxon>Diaporthe</taxon>
    </lineage>
</organism>
<evidence type="ECO:0000256" key="6">
    <source>
        <dbReference type="ARBA" id="ARBA00023136"/>
    </source>
</evidence>
<accession>A0A0G2FC50</accession>
<feature type="transmembrane region" description="Helical" evidence="10">
    <location>
        <begin position="379"/>
        <end position="399"/>
    </location>
</feature>
<feature type="compositionally biased region" description="Basic and acidic residues" evidence="9">
    <location>
        <begin position="1"/>
        <end position="25"/>
    </location>
</feature>
<feature type="compositionally biased region" description="Basic and acidic residues" evidence="9">
    <location>
        <begin position="55"/>
        <end position="70"/>
    </location>
</feature>
<feature type="transmembrane region" description="Helical" evidence="10">
    <location>
        <begin position="142"/>
        <end position="166"/>
    </location>
</feature>
<keyword evidence="6 10" id="KW-0472">Membrane</keyword>
<gene>
    <name evidence="11" type="ORF">UCDDA912_g08282</name>
</gene>
<evidence type="ECO:0000256" key="5">
    <source>
        <dbReference type="ARBA" id="ARBA00022989"/>
    </source>
</evidence>
<keyword evidence="3" id="KW-1003">Cell membrane</keyword>
<evidence type="ECO:0000256" key="9">
    <source>
        <dbReference type="SAM" id="MobiDB-lite"/>
    </source>
</evidence>
<feature type="transmembrane region" description="Helical" evidence="10">
    <location>
        <begin position="308"/>
        <end position="334"/>
    </location>
</feature>
<feature type="region of interest" description="Disordered" evidence="9">
    <location>
        <begin position="215"/>
        <end position="237"/>
    </location>
</feature>
<dbReference type="Pfam" id="PF02537">
    <property type="entry name" value="CRCB"/>
    <property type="match status" value="2"/>
</dbReference>
<evidence type="ECO:0000313" key="12">
    <source>
        <dbReference type="Proteomes" id="UP000034680"/>
    </source>
</evidence>
<keyword evidence="4 10" id="KW-0812">Transmembrane</keyword>